<dbReference type="GeneID" id="36345235"/>
<feature type="compositionally biased region" description="Basic residues" evidence="2">
    <location>
        <begin position="116"/>
        <end position="131"/>
    </location>
</feature>
<dbReference type="PANTHER" id="PTHR12372">
    <property type="entry name" value="PECANEX"/>
    <property type="match status" value="1"/>
</dbReference>
<keyword evidence="1" id="KW-0812">Transmembrane</keyword>
<evidence type="ECO:0000313" key="4">
    <source>
        <dbReference type="Proteomes" id="UP000019149"/>
    </source>
</evidence>
<accession>W6U3D5</accession>
<dbReference type="OrthoDB" id="10037631at2759"/>
<dbReference type="CTD" id="36345235"/>
<dbReference type="KEGG" id="egl:EGR_09520"/>
<gene>
    <name evidence="3" type="ORF">EGR_09520</name>
</gene>
<dbReference type="GO" id="GO:0016020">
    <property type="term" value="C:membrane"/>
    <property type="evidence" value="ECO:0007669"/>
    <property type="project" value="UniProtKB-SubCell"/>
</dbReference>
<dbReference type="EMBL" id="APAU02000151">
    <property type="protein sequence ID" value="EUB55625.1"/>
    <property type="molecule type" value="Genomic_DNA"/>
</dbReference>
<evidence type="ECO:0000256" key="2">
    <source>
        <dbReference type="SAM" id="MobiDB-lite"/>
    </source>
</evidence>
<keyword evidence="1" id="KW-1133">Transmembrane helix</keyword>
<dbReference type="GO" id="GO:0007029">
    <property type="term" value="P:endoplasmic reticulum organization"/>
    <property type="evidence" value="ECO:0007669"/>
    <property type="project" value="TreeGrafter"/>
</dbReference>
<comment type="caution">
    <text evidence="3">The sequence shown here is derived from an EMBL/GenBank/DDBJ whole genome shotgun (WGS) entry which is preliminary data.</text>
</comment>
<name>W6U3D5_ECHGR</name>
<dbReference type="GO" id="GO:0005783">
    <property type="term" value="C:endoplasmic reticulum"/>
    <property type="evidence" value="ECO:0007669"/>
    <property type="project" value="TreeGrafter"/>
</dbReference>
<comment type="subcellular location">
    <subcellularLocation>
        <location evidence="1">Membrane</location>
        <topology evidence="1">Multi-pass membrane protein</topology>
    </subcellularLocation>
</comment>
<dbReference type="InterPro" id="IPR039797">
    <property type="entry name" value="Pecanex"/>
</dbReference>
<comment type="similarity">
    <text evidence="1">Belongs to the pecanex family.</text>
</comment>
<dbReference type="AlphaFoldDB" id="W6U3D5"/>
<feature type="region of interest" description="Disordered" evidence="2">
    <location>
        <begin position="116"/>
        <end position="143"/>
    </location>
</feature>
<dbReference type="Proteomes" id="UP000019149">
    <property type="component" value="Unassembled WGS sequence"/>
</dbReference>
<keyword evidence="4" id="KW-1185">Reference proteome</keyword>
<protein>
    <recommendedName>
        <fullName evidence="1">Pecanex-like protein</fullName>
    </recommendedName>
</protein>
<feature type="transmembrane region" description="Helical" evidence="1">
    <location>
        <begin position="339"/>
        <end position="355"/>
    </location>
</feature>
<dbReference type="RefSeq" id="XP_024346821.1">
    <property type="nucleotide sequence ID" value="XM_024498769.1"/>
</dbReference>
<dbReference type="STRING" id="6210.W6U3D5"/>
<reference evidence="3 4" key="1">
    <citation type="journal article" date="2013" name="Nat. Genet.">
        <title>The genome of the hydatid tapeworm Echinococcus granulosus.</title>
        <authorList>
            <person name="Zheng H."/>
            <person name="Zhang W."/>
            <person name="Zhang L."/>
            <person name="Zhang Z."/>
            <person name="Li J."/>
            <person name="Lu G."/>
            <person name="Zhu Y."/>
            <person name="Wang Y."/>
            <person name="Huang Y."/>
            <person name="Liu J."/>
            <person name="Kang H."/>
            <person name="Chen J."/>
            <person name="Wang L."/>
            <person name="Chen A."/>
            <person name="Yu S."/>
            <person name="Gao Z."/>
            <person name="Jin L."/>
            <person name="Gu W."/>
            <person name="Wang Z."/>
            <person name="Zhao L."/>
            <person name="Shi B."/>
            <person name="Wen H."/>
            <person name="Lin R."/>
            <person name="Jones M.K."/>
            <person name="Brejova B."/>
            <person name="Vinar T."/>
            <person name="Zhao G."/>
            <person name="McManus D.P."/>
            <person name="Chen Z."/>
            <person name="Zhou Y."/>
            <person name="Wang S."/>
        </authorList>
    </citation>
    <scope>NUCLEOTIDE SEQUENCE [LARGE SCALE GENOMIC DNA]</scope>
</reference>
<evidence type="ECO:0000256" key="1">
    <source>
        <dbReference type="RuleBase" id="RU367089"/>
    </source>
</evidence>
<feature type="compositionally biased region" description="Low complexity" evidence="2">
    <location>
        <begin position="180"/>
        <end position="189"/>
    </location>
</feature>
<feature type="transmembrane region" description="Helical" evidence="1">
    <location>
        <begin position="308"/>
        <end position="327"/>
    </location>
</feature>
<organism evidence="3 4">
    <name type="scientific">Echinococcus granulosus</name>
    <name type="common">Hydatid tapeworm</name>
    <dbReference type="NCBI Taxonomy" id="6210"/>
    <lineage>
        <taxon>Eukaryota</taxon>
        <taxon>Metazoa</taxon>
        <taxon>Spiralia</taxon>
        <taxon>Lophotrochozoa</taxon>
        <taxon>Platyhelminthes</taxon>
        <taxon>Cestoda</taxon>
        <taxon>Eucestoda</taxon>
        <taxon>Cyclophyllidea</taxon>
        <taxon>Taeniidae</taxon>
        <taxon>Echinococcus</taxon>
        <taxon>Echinococcus granulosus group</taxon>
    </lineage>
</organism>
<sequence>MLKYNINEVIYNHFGISNTDPSNAHNYRCIRKNCNPQDGFFSSFWGLYLALCFLLSRTPNDVGIVRLLFIHITATNNINKSLPSTSPLSRLHYLLRRVSWCLQNLFVVRTSLESSHHRRQQHQKQQSRKRGMVTSLTSCDRKSGDEECETASRFLAASRQQGRQSQLALWPMEVCGGTERSLSSQLSSTPTPPPLPRTTTPESLVLSPFDGGLADDDFMTVACESGSCRQSLGSAHSTSNLQLPLSHCRRASSSILSPVPEGVASPPSAAPLFSAAAGIDTSSSSSDIHDPLPGRTVAAMLIRIRNDFLLIIIWAILGFAVHVSTVFTVPTLQPTLPRLLTWLLIVWGFALHYVWPQLRKPFPWLLLAHPVCPPAADGRVTALEIVYHWCHWLEKYFLVPAVTMATATKALIPLAAKFGNVGATLILLVTSMKLLRHGFSGATRMFLNFFFAEVLFTCDFPGLSETFPVDYFFVSIILTKVAELWSKLSFVYIYIAPFQASWGSICHAVAQLASIPPCLSYPILAVQCFLDPDIFRFYIYPGELHFLHSAFSPTGTVCCKRLLHYLLHQTYPVLGGHAKTTIAITDPTLTIPFFSTFHRIHRIESTNTSLFSQLRGVSFEQVTANLNAIFYEHIARCLQQRLAGDIALGRWSSSNVQAGDIFILASEELHFLLHIIEVGNGLVTFQIRGLEFAGTYCHEQESNGLSEPHLGGRDFCCCTLRRLPAALLSPNSAIRLRWLAWQFVHTPYTIEGYRLIDHSAATSLQVIDFRKIVLALFIQCLLYFTARLPNLSGRLQLFSAELTERFVGENKADLDPVFSKIFDEDFDESVSGVTRAAFIRVYAEWIRYCLSKCPENKVSRSYLRTNTLC</sequence>
<comment type="caution">
    <text evidence="1">Lacks conserved residue(s) required for the propagation of feature annotation.</text>
</comment>
<keyword evidence="1" id="KW-0472">Membrane</keyword>
<evidence type="ECO:0000313" key="3">
    <source>
        <dbReference type="EMBL" id="EUB55625.1"/>
    </source>
</evidence>
<feature type="region of interest" description="Disordered" evidence="2">
    <location>
        <begin position="180"/>
        <end position="202"/>
    </location>
</feature>
<dbReference type="PANTHER" id="PTHR12372:SF7">
    <property type="entry name" value="PROTEIN PECANEX"/>
    <property type="match status" value="1"/>
</dbReference>
<proteinExistence type="inferred from homology"/>